<dbReference type="EMBL" id="ANOF01000025">
    <property type="protein sequence ID" value="EMI28650.1"/>
    <property type="molecule type" value="Genomic_DNA"/>
</dbReference>
<accession>M5SAX9</accession>
<dbReference type="AlphaFoldDB" id="M5SAX9"/>
<reference evidence="1 2" key="1">
    <citation type="journal article" date="2013" name="Mar. Genomics">
        <title>Expression of sulfatases in Rhodopirellula baltica and the diversity of sulfatases in the genus Rhodopirellula.</title>
        <authorList>
            <person name="Wegner C.E."/>
            <person name="Richter-Heitmann T."/>
            <person name="Klindworth A."/>
            <person name="Klockow C."/>
            <person name="Richter M."/>
            <person name="Achstetter T."/>
            <person name="Glockner F.O."/>
            <person name="Harder J."/>
        </authorList>
    </citation>
    <scope>NUCLEOTIDE SEQUENCE [LARGE SCALE GENOMIC DNA]</scope>
    <source>
        <strain evidence="1 2">SH398</strain>
    </source>
</reference>
<proteinExistence type="predicted"/>
<evidence type="ECO:0000313" key="2">
    <source>
        <dbReference type="Proteomes" id="UP000011996"/>
    </source>
</evidence>
<protein>
    <submittedName>
        <fullName evidence="1">Uncharacterized protein</fullName>
    </submittedName>
</protein>
<dbReference type="PATRIC" id="fig|1263868.3.peg.818"/>
<name>M5SAX9_9BACT</name>
<organism evidence="1 2">
    <name type="scientific">Rhodopirellula europaea SH398</name>
    <dbReference type="NCBI Taxonomy" id="1263868"/>
    <lineage>
        <taxon>Bacteria</taxon>
        <taxon>Pseudomonadati</taxon>
        <taxon>Planctomycetota</taxon>
        <taxon>Planctomycetia</taxon>
        <taxon>Pirellulales</taxon>
        <taxon>Pirellulaceae</taxon>
        <taxon>Rhodopirellula</taxon>
    </lineage>
</organism>
<dbReference type="STRING" id="1263868.RESH_00752"/>
<comment type="caution">
    <text evidence="1">The sequence shown here is derived from an EMBL/GenBank/DDBJ whole genome shotgun (WGS) entry which is preliminary data.</text>
</comment>
<gene>
    <name evidence="1" type="ORF">RESH_00752</name>
</gene>
<evidence type="ECO:0000313" key="1">
    <source>
        <dbReference type="EMBL" id="EMI28650.1"/>
    </source>
</evidence>
<sequence>MSNGSRDSPFQIEKAEHPLPLGASTTLETGARIFMSAKIDCGNCKIGSSLLVSWI</sequence>
<dbReference type="Proteomes" id="UP000011996">
    <property type="component" value="Unassembled WGS sequence"/>
</dbReference>